<dbReference type="EMBL" id="BMEC01000002">
    <property type="protein sequence ID" value="GGC24113.1"/>
    <property type="molecule type" value="Genomic_DNA"/>
</dbReference>
<organism evidence="3 4">
    <name type="scientific">Marivirga lumbricoides</name>
    <dbReference type="NCBI Taxonomy" id="1046115"/>
    <lineage>
        <taxon>Bacteria</taxon>
        <taxon>Pseudomonadati</taxon>
        <taxon>Bacteroidota</taxon>
        <taxon>Cytophagia</taxon>
        <taxon>Cytophagales</taxon>
        <taxon>Marivirgaceae</taxon>
        <taxon>Marivirga</taxon>
    </lineage>
</organism>
<dbReference type="Pfam" id="PF13098">
    <property type="entry name" value="Thioredoxin_2"/>
    <property type="match status" value="1"/>
</dbReference>
<proteinExistence type="predicted"/>
<dbReference type="AlphaFoldDB" id="A0A2T4DV54"/>
<evidence type="ECO:0000259" key="1">
    <source>
        <dbReference type="Pfam" id="PF13098"/>
    </source>
</evidence>
<reference evidence="2" key="4">
    <citation type="submission" date="2024-05" db="EMBL/GenBank/DDBJ databases">
        <authorList>
            <person name="Sun Q."/>
            <person name="Zhou Y."/>
        </authorList>
    </citation>
    <scope>NUCLEOTIDE SEQUENCE</scope>
    <source>
        <strain evidence="2">CGMCC 1.10832</strain>
    </source>
</reference>
<dbReference type="EMBL" id="PYVU01000009">
    <property type="protein sequence ID" value="PTB97646.1"/>
    <property type="molecule type" value="Genomic_DNA"/>
</dbReference>
<name>A0A2T4DV54_9BACT</name>
<reference evidence="5" key="3">
    <citation type="journal article" date="2019" name="Int. J. Syst. Evol. Microbiol.">
        <title>The Global Catalogue of Microorganisms (GCM) 10K type strain sequencing project: providing services to taxonomists for standard genome sequencing and annotation.</title>
        <authorList>
            <consortium name="The Broad Institute Genomics Platform"/>
            <consortium name="The Broad Institute Genome Sequencing Center for Infectious Disease"/>
            <person name="Wu L."/>
            <person name="Ma J."/>
        </authorList>
    </citation>
    <scope>NUCLEOTIDE SEQUENCE [LARGE SCALE GENOMIC DNA]</scope>
    <source>
        <strain evidence="5">CGMCC 1.10832</strain>
    </source>
</reference>
<accession>A0A2T4DV54</accession>
<evidence type="ECO:0000313" key="4">
    <source>
        <dbReference type="Proteomes" id="UP000240608"/>
    </source>
</evidence>
<dbReference type="InterPro" id="IPR036249">
    <property type="entry name" value="Thioredoxin-like_sf"/>
</dbReference>
<dbReference type="Proteomes" id="UP000636010">
    <property type="component" value="Unassembled WGS sequence"/>
</dbReference>
<comment type="caution">
    <text evidence="3">The sequence shown here is derived from an EMBL/GenBank/DDBJ whole genome shotgun (WGS) entry which is preliminary data.</text>
</comment>
<reference evidence="2" key="1">
    <citation type="journal article" date="2014" name="Int. J. Syst. Evol. Microbiol.">
        <title>Complete genome of a new Firmicutes species belonging to the dominant human colonic microbiota ('Ruminococcus bicirculans') reveals two chromosomes and a selective capacity to utilize plant glucans.</title>
        <authorList>
            <consortium name="NISC Comparative Sequencing Program"/>
            <person name="Wegmann U."/>
            <person name="Louis P."/>
            <person name="Goesmann A."/>
            <person name="Henrissat B."/>
            <person name="Duncan S.H."/>
            <person name="Flint H.J."/>
        </authorList>
    </citation>
    <scope>NUCLEOTIDE SEQUENCE</scope>
    <source>
        <strain evidence="2">CGMCC 1.10832</strain>
    </source>
</reference>
<reference evidence="3 4" key="2">
    <citation type="submission" date="2018-03" db="EMBL/GenBank/DDBJ databases">
        <title>Cross-interface Injection: A General Nanoliter Liquid Handling Method Applied to Single Cells Genome Amplification Automated Nanoliter Liquid Handling Applied to Single Cell Multiple Displacement Amplification.</title>
        <authorList>
            <person name="Yun J."/>
            <person name="Xu P."/>
            <person name="Xu J."/>
            <person name="Dai X."/>
            <person name="Wang Y."/>
            <person name="Zheng X."/>
            <person name="Cao C."/>
            <person name="Yi Q."/>
            <person name="Zhu Y."/>
            <person name="Wang L."/>
            <person name="Dong Z."/>
            <person name="Huang Y."/>
            <person name="Huang L."/>
            <person name="Du W."/>
        </authorList>
    </citation>
    <scope>NUCLEOTIDE SEQUENCE [LARGE SCALE GENOMIC DNA]</scope>
    <source>
        <strain evidence="3 4">Z-D1-2</strain>
    </source>
</reference>
<gene>
    <name evidence="3" type="ORF">C9994_02080</name>
    <name evidence="2" type="ORF">GCM10011506_06680</name>
</gene>
<evidence type="ECO:0000313" key="2">
    <source>
        <dbReference type="EMBL" id="GGC24113.1"/>
    </source>
</evidence>
<dbReference type="SUPFAM" id="SSF52833">
    <property type="entry name" value="Thioredoxin-like"/>
    <property type="match status" value="1"/>
</dbReference>
<dbReference type="InterPro" id="IPR012336">
    <property type="entry name" value="Thioredoxin-like_fold"/>
</dbReference>
<evidence type="ECO:0000313" key="5">
    <source>
        <dbReference type="Proteomes" id="UP000636010"/>
    </source>
</evidence>
<sequence length="266" mass="31337">MSPDCSEIESLETKKIIIFFDEQGLVPDNEYQKSPSKQLKLSILENDQIQKRIKDNYDFIVVNQKCEEAKKIFVKNSINSFPTIILFDENGNEVVRNVGLTSVDALNKKLFEQPLSQSSVEKLYRAYYPEDSIYSDMFDEIWDFWDVTSGSLELFNYKIDSTKFINFNPTGWWSFGENYEVRQDHFIEIFKNRQPEKSFDFYMQSSDTIVFRQLTYKNMNGELLDKMLVSDSLICAFEINNNEVKISNHTSEIIMVRDSLNNWKVR</sequence>
<evidence type="ECO:0000313" key="3">
    <source>
        <dbReference type="EMBL" id="PTB97646.1"/>
    </source>
</evidence>
<dbReference type="Proteomes" id="UP000240608">
    <property type="component" value="Unassembled WGS sequence"/>
</dbReference>
<feature type="domain" description="Thioredoxin-like fold" evidence="1">
    <location>
        <begin position="36"/>
        <end position="110"/>
    </location>
</feature>
<keyword evidence="5" id="KW-1185">Reference proteome</keyword>
<protein>
    <recommendedName>
        <fullName evidence="1">Thioredoxin-like fold domain-containing protein</fullName>
    </recommendedName>
</protein>
<dbReference type="Gene3D" id="3.40.30.10">
    <property type="entry name" value="Glutaredoxin"/>
    <property type="match status" value="1"/>
</dbReference>